<dbReference type="InterPro" id="IPR041443">
    <property type="entry name" value="Exop_C"/>
</dbReference>
<dbReference type="PANTHER" id="PTHR30620:SF77">
    <property type="entry name" value="LYSOSOMAL BETA GLUCOSIDASE-LIKE"/>
    <property type="match status" value="1"/>
</dbReference>
<dbReference type="InterPro" id="IPR002772">
    <property type="entry name" value="Glyco_hydro_3_C"/>
</dbReference>
<dbReference type="SUPFAM" id="SSF51445">
    <property type="entry name" value="(Trans)glycosidases"/>
    <property type="match status" value="1"/>
</dbReference>
<evidence type="ECO:0000256" key="1">
    <source>
        <dbReference type="ARBA" id="ARBA00022801"/>
    </source>
</evidence>
<dbReference type="Pfam" id="PF18559">
    <property type="entry name" value="Exop_C"/>
    <property type="match status" value="1"/>
</dbReference>
<evidence type="ECO:0000259" key="3">
    <source>
        <dbReference type="Pfam" id="PF01915"/>
    </source>
</evidence>
<gene>
    <name evidence="5" type="ORF">ISP17_07050</name>
</gene>
<reference evidence="5 6" key="1">
    <citation type="submission" date="2020-10" db="EMBL/GenBank/DDBJ databases">
        <title>Phylogeny of dyella-like bacteria.</title>
        <authorList>
            <person name="Fu J."/>
        </authorList>
    </citation>
    <scope>NUCLEOTIDE SEQUENCE [LARGE SCALE GENOMIC DNA]</scope>
    <source>
        <strain evidence="5 6">Gsoil3046</strain>
    </source>
</reference>
<evidence type="ECO:0000259" key="4">
    <source>
        <dbReference type="Pfam" id="PF18559"/>
    </source>
</evidence>
<organism evidence="5 6">
    <name type="scientific">Dyella ginsengisoli</name>
    <dbReference type="NCBI Taxonomy" id="363848"/>
    <lineage>
        <taxon>Bacteria</taxon>
        <taxon>Pseudomonadati</taxon>
        <taxon>Pseudomonadota</taxon>
        <taxon>Gammaproteobacteria</taxon>
        <taxon>Lysobacterales</taxon>
        <taxon>Rhodanobacteraceae</taxon>
        <taxon>Dyella</taxon>
    </lineage>
</organism>
<dbReference type="InterPro" id="IPR036962">
    <property type="entry name" value="Glyco_hydro_3_N_sf"/>
</dbReference>
<sequence>MALLTVAGAAMAATPDTTVHPQTWPKVAPALKPDAALEARVAKLLAGMSVEDKVGQLIQADITAITPDDLKTYHLGSVLAGGNSGPNGNEFSTAAQWRDLVDQFHAAALAPSADGRTPIPLIFGVDAVHGHNNVPGATLFPHNSGLGAMRDPALMRQIGAATAAEVRATHIDWTFAPTLAVPQDDRWGRTYEGYSQDPKVVAAYGKAMVEGLQGQAGSAEFLRDGHAIATAKHFLGDGGTFEGRDQGDTRVSEATLRDVHGAGYVAALGAGVQTVMASFSSWNGVKMHGNHALLTDVLKGRMGFDGFIVGDWQAHGQLEGCSNDSCAKAINAGLDMFMAPDSWKPLYANTLAQVKSGEIPMARLDDAVTRILRVKLRAGLLDHPAATGAPDLSVIGSPAHRDIARRAVRESLVLLKNRGGVLPIDPHRNVLVAGDGADNISKQSGGWTITWQGTGVPASAFPGATSIYAGIASQVKAAGGTATLSPDGSFTTKPDVAVVVFGEDPYAEFQGDLKNFAYKNGSDTDLKLLRKLKAQHIPVVSVFLAGRPLWVNREINASDAFVMAWLPGSEGEGVADVLLSKPDASIQYDFHGKLSYAWPRTAVQVAQTAGAKAQYPFGFGLTYADHDRAGPLPEVSGLSGNQDPTGVYLQRGKPMQQMHLTLADSGDASGVEAVSAPAHSAKGQVAMTAVDYRAQEDARRLSFTGAGGEVALRSDKPIELNRETNGDVMLVMTLRAEQIPASGDVALGVDCVNGCRARVPLRAALAKLPANRWTTLALPLKCFRAAGAEMAALKAPFVLDSRVPMQLSLSQVELNSHADTVLPCPAP</sequence>
<dbReference type="Pfam" id="PF01915">
    <property type="entry name" value="Glyco_hydro_3_C"/>
    <property type="match status" value="1"/>
</dbReference>
<dbReference type="InterPro" id="IPR036881">
    <property type="entry name" value="Glyco_hydro_3_C_sf"/>
</dbReference>
<dbReference type="Proteomes" id="UP001620460">
    <property type="component" value="Unassembled WGS sequence"/>
</dbReference>
<evidence type="ECO:0000313" key="6">
    <source>
        <dbReference type="Proteomes" id="UP001620460"/>
    </source>
</evidence>
<feature type="domain" description="Glycoside hydrolase family 3 N-terminal" evidence="2">
    <location>
        <begin position="50"/>
        <end position="374"/>
    </location>
</feature>
<dbReference type="SUPFAM" id="SSF52279">
    <property type="entry name" value="Beta-D-glucan exohydrolase, C-terminal domain"/>
    <property type="match status" value="1"/>
</dbReference>
<dbReference type="RefSeq" id="WP_404632661.1">
    <property type="nucleotide sequence ID" value="NZ_JADIKM010000002.1"/>
</dbReference>
<protein>
    <submittedName>
        <fullName evidence="5">Exo 1,3/1,4-beta-D-glucan glucohydrolase</fullName>
    </submittedName>
</protein>
<dbReference type="InterPro" id="IPR001764">
    <property type="entry name" value="Glyco_hydro_3_N"/>
</dbReference>
<dbReference type="PANTHER" id="PTHR30620">
    <property type="entry name" value="PERIPLASMIC BETA-GLUCOSIDASE-RELATED"/>
    <property type="match status" value="1"/>
</dbReference>
<comment type="caution">
    <text evidence="5">The sequence shown here is derived from an EMBL/GenBank/DDBJ whole genome shotgun (WGS) entry which is preliminary data.</text>
</comment>
<keyword evidence="1" id="KW-0378">Hydrolase</keyword>
<accession>A0ABW8JTE3</accession>
<evidence type="ECO:0000313" key="5">
    <source>
        <dbReference type="EMBL" id="MFK2903714.1"/>
    </source>
</evidence>
<dbReference type="InterPro" id="IPR017853">
    <property type="entry name" value="GH"/>
</dbReference>
<dbReference type="InterPro" id="IPR051915">
    <property type="entry name" value="Cellulose_Degrad_GH3"/>
</dbReference>
<dbReference type="PRINTS" id="PR00133">
    <property type="entry name" value="GLHYDRLASE3"/>
</dbReference>
<dbReference type="Gene3D" id="2.60.120.430">
    <property type="entry name" value="Galactose-binding lectin"/>
    <property type="match status" value="1"/>
</dbReference>
<feature type="domain" description="Glycoside hydrolase family 3 C-terminal" evidence="3">
    <location>
        <begin position="412"/>
        <end position="623"/>
    </location>
</feature>
<feature type="domain" description="ExoP galactose-binding-like" evidence="4">
    <location>
        <begin position="669"/>
        <end position="814"/>
    </location>
</feature>
<dbReference type="Gene3D" id="3.40.50.1700">
    <property type="entry name" value="Glycoside hydrolase family 3 C-terminal domain"/>
    <property type="match status" value="1"/>
</dbReference>
<dbReference type="Pfam" id="PF00933">
    <property type="entry name" value="Glyco_hydro_3"/>
    <property type="match status" value="1"/>
</dbReference>
<dbReference type="Gene3D" id="3.20.20.300">
    <property type="entry name" value="Glycoside hydrolase, family 3, N-terminal domain"/>
    <property type="match status" value="1"/>
</dbReference>
<keyword evidence="6" id="KW-1185">Reference proteome</keyword>
<name>A0ABW8JTE3_9GAMM</name>
<proteinExistence type="predicted"/>
<evidence type="ECO:0000259" key="2">
    <source>
        <dbReference type="Pfam" id="PF00933"/>
    </source>
</evidence>
<dbReference type="EMBL" id="JADIKM010000002">
    <property type="protein sequence ID" value="MFK2903714.1"/>
    <property type="molecule type" value="Genomic_DNA"/>
</dbReference>